<dbReference type="RefSeq" id="WP_072674261.1">
    <property type="nucleotide sequence ID" value="NZ_FRDF01000009.1"/>
</dbReference>
<name>A0A1M7SHN1_9SPHN</name>
<feature type="region of interest" description="Disordered" evidence="1">
    <location>
        <begin position="82"/>
        <end position="131"/>
    </location>
</feature>
<organism evidence="3 4">
    <name type="scientific">Erythrobacter sanguineus</name>
    <dbReference type="NCBI Taxonomy" id="198312"/>
    <lineage>
        <taxon>Bacteria</taxon>
        <taxon>Pseudomonadati</taxon>
        <taxon>Pseudomonadota</taxon>
        <taxon>Alphaproteobacteria</taxon>
        <taxon>Sphingomonadales</taxon>
        <taxon>Erythrobacteraceae</taxon>
        <taxon>Erythrobacter/Porphyrobacter group</taxon>
        <taxon>Erythrobacter</taxon>
    </lineage>
</organism>
<evidence type="ECO:0000313" key="3">
    <source>
        <dbReference type="EMBL" id="SHN57995.1"/>
    </source>
</evidence>
<proteinExistence type="predicted"/>
<evidence type="ECO:0000256" key="2">
    <source>
        <dbReference type="SAM" id="Phobius"/>
    </source>
</evidence>
<feature type="transmembrane region" description="Helical" evidence="2">
    <location>
        <begin position="7"/>
        <end position="24"/>
    </location>
</feature>
<sequence length="131" mass="14306">MKILRTMIGVLALISFLIFAIYNWKPVEVTLWQNLVMETRLPVLALLAFALGFLPAWTYHLSVKWGLDRRVRALENSLKHTALARHHEPQAPATPVARGVDTPVDKSGTGPGETPDPLSPVDAGGEGEGSK</sequence>
<keyword evidence="2" id="KW-0812">Transmembrane</keyword>
<dbReference type="EMBL" id="FRDF01000009">
    <property type="protein sequence ID" value="SHN57995.1"/>
    <property type="molecule type" value="Genomic_DNA"/>
</dbReference>
<evidence type="ECO:0000313" key="4">
    <source>
        <dbReference type="Proteomes" id="UP000184391"/>
    </source>
</evidence>
<feature type="transmembrane region" description="Helical" evidence="2">
    <location>
        <begin position="44"/>
        <end position="62"/>
    </location>
</feature>
<evidence type="ECO:0000256" key="1">
    <source>
        <dbReference type="SAM" id="MobiDB-lite"/>
    </source>
</evidence>
<reference evidence="4" key="1">
    <citation type="submission" date="2016-12" db="EMBL/GenBank/DDBJ databases">
        <authorList>
            <person name="Varghese N."/>
            <person name="Submissions S."/>
        </authorList>
    </citation>
    <scope>NUCLEOTIDE SEQUENCE [LARGE SCALE GENOMIC DNA]</scope>
    <source>
        <strain evidence="4">DSM 11032</strain>
    </source>
</reference>
<keyword evidence="2" id="KW-0472">Membrane</keyword>
<protein>
    <recommendedName>
        <fullName evidence="5">Lipopolysaccharide assembly protein A domain-containing protein</fullName>
    </recommendedName>
</protein>
<accession>A0A1M7SHN1</accession>
<dbReference type="STRING" id="198312.SAMN02745193_01723"/>
<keyword evidence="4" id="KW-1185">Reference proteome</keyword>
<evidence type="ECO:0008006" key="5">
    <source>
        <dbReference type="Google" id="ProtNLM"/>
    </source>
</evidence>
<dbReference type="AlphaFoldDB" id="A0A1M7SHN1"/>
<keyword evidence="2" id="KW-1133">Transmembrane helix</keyword>
<gene>
    <name evidence="3" type="ORF">SAMN02745193_01723</name>
</gene>
<dbReference type="Proteomes" id="UP000184391">
    <property type="component" value="Unassembled WGS sequence"/>
</dbReference>